<dbReference type="Gene3D" id="3.20.20.140">
    <property type="entry name" value="Metal-dependent hydrolases"/>
    <property type="match status" value="1"/>
</dbReference>
<accession>A0A1G9RY31</accession>
<evidence type="ECO:0000313" key="1">
    <source>
        <dbReference type="EMBL" id="SDM28126.1"/>
    </source>
</evidence>
<dbReference type="Proteomes" id="UP000199682">
    <property type="component" value="Unassembled WGS sequence"/>
</dbReference>
<dbReference type="InterPro" id="IPR032466">
    <property type="entry name" value="Metal_Hydrolase"/>
</dbReference>
<evidence type="ECO:0000313" key="2">
    <source>
        <dbReference type="Proteomes" id="UP000199682"/>
    </source>
</evidence>
<organism evidence="1 2">
    <name type="scientific">Lentzea albidocapillata subsp. violacea</name>
    <dbReference type="NCBI Taxonomy" id="128104"/>
    <lineage>
        <taxon>Bacteria</taxon>
        <taxon>Bacillati</taxon>
        <taxon>Actinomycetota</taxon>
        <taxon>Actinomycetes</taxon>
        <taxon>Pseudonocardiales</taxon>
        <taxon>Pseudonocardiaceae</taxon>
        <taxon>Lentzea</taxon>
    </lineage>
</organism>
<dbReference type="RefSeq" id="WP_256335070.1">
    <property type="nucleotide sequence ID" value="NZ_FNET01000019.1"/>
</dbReference>
<reference evidence="2" key="1">
    <citation type="submission" date="2016-10" db="EMBL/GenBank/DDBJ databases">
        <authorList>
            <person name="Varghese N."/>
            <person name="Submissions S."/>
        </authorList>
    </citation>
    <scope>NUCLEOTIDE SEQUENCE [LARGE SCALE GENOMIC DNA]</scope>
    <source>
        <strain evidence="2">DSM 44796</strain>
    </source>
</reference>
<dbReference type="SUPFAM" id="SSF51556">
    <property type="entry name" value="Metallo-dependent hydrolases"/>
    <property type="match status" value="1"/>
</dbReference>
<proteinExistence type="predicted"/>
<sequence>MPWPRYAVTQFTHVQERLEDDWKGRLRDMDAAGIDVQVLSHTVPGAERLVGTGTIQRATEANDALASIVATHPHRFAGFAA</sequence>
<dbReference type="EMBL" id="FNET01000019">
    <property type="protein sequence ID" value="SDM28126.1"/>
    <property type="molecule type" value="Genomic_DNA"/>
</dbReference>
<name>A0A1G9RY31_9PSEU</name>
<dbReference type="AlphaFoldDB" id="A0A1G9RY31"/>
<protein>
    <submittedName>
        <fullName evidence="1">Uncharacterized protein</fullName>
    </submittedName>
</protein>
<gene>
    <name evidence="1" type="ORF">SAMN04488074_11960</name>
</gene>